<dbReference type="InterPro" id="IPR000408">
    <property type="entry name" value="Reg_chr_condens"/>
</dbReference>
<dbReference type="AlphaFoldDB" id="A0A2Z6Q7D3"/>
<dbReference type="PRINTS" id="PR00633">
    <property type="entry name" value="RCCNDNSATION"/>
</dbReference>
<evidence type="ECO:0000256" key="2">
    <source>
        <dbReference type="PROSITE-ProRule" id="PRU00235"/>
    </source>
</evidence>
<dbReference type="InterPro" id="IPR051210">
    <property type="entry name" value="Ub_ligase/GEF_domain"/>
</dbReference>
<dbReference type="EMBL" id="BEXD01000285">
    <property type="protein sequence ID" value="GBB86090.1"/>
    <property type="molecule type" value="Genomic_DNA"/>
</dbReference>
<proteinExistence type="predicted"/>
<reference evidence="3 4" key="1">
    <citation type="submission" date="2017-11" db="EMBL/GenBank/DDBJ databases">
        <title>The genome of Rhizophagus clarus HR1 reveals common genetic basis of auxotrophy among arbuscular mycorrhizal fungi.</title>
        <authorList>
            <person name="Kobayashi Y."/>
        </authorList>
    </citation>
    <scope>NUCLEOTIDE SEQUENCE [LARGE SCALE GENOMIC DNA]</scope>
    <source>
        <strain evidence="3 4">HR1</strain>
    </source>
</reference>
<dbReference type="PANTHER" id="PTHR22870:SF408">
    <property type="entry name" value="OS09G0560450 PROTEIN"/>
    <property type="match status" value="1"/>
</dbReference>
<dbReference type="Proteomes" id="UP000247702">
    <property type="component" value="Unassembled WGS sequence"/>
</dbReference>
<feature type="repeat" description="RCC1" evidence="2">
    <location>
        <begin position="72"/>
        <end position="130"/>
    </location>
</feature>
<sequence>MGINDHGTLGHFTEILKSTEAKNLFESGNYNIIEEGIPAYAEGLDDVNIVKVVCGEEFVAGEHYTLARIQNGKVFSFGRADYGQLDLENNILSTSRNSKAIISTPTAIPSFLSIKCISVRDHYSMVIDADNKVHSWEFGEYYVLGNKSEEDEIAPFQISDLKELEGRKNIV</sequence>
<organism evidence="3 4">
    <name type="scientific">Rhizophagus clarus</name>
    <dbReference type="NCBI Taxonomy" id="94130"/>
    <lineage>
        <taxon>Eukaryota</taxon>
        <taxon>Fungi</taxon>
        <taxon>Fungi incertae sedis</taxon>
        <taxon>Mucoromycota</taxon>
        <taxon>Glomeromycotina</taxon>
        <taxon>Glomeromycetes</taxon>
        <taxon>Glomerales</taxon>
        <taxon>Glomeraceae</taxon>
        <taxon>Rhizophagus</taxon>
    </lineage>
</organism>
<evidence type="ECO:0000313" key="4">
    <source>
        <dbReference type="Proteomes" id="UP000247702"/>
    </source>
</evidence>
<dbReference type="SUPFAM" id="SSF50985">
    <property type="entry name" value="RCC1/BLIP-II"/>
    <property type="match status" value="1"/>
</dbReference>
<dbReference type="Pfam" id="PF00415">
    <property type="entry name" value="RCC1"/>
    <property type="match status" value="1"/>
</dbReference>
<dbReference type="InterPro" id="IPR009091">
    <property type="entry name" value="RCC1/BLIP-II"/>
</dbReference>
<gene>
    <name evidence="3" type="ORF">RclHR1_12540006</name>
</gene>
<dbReference type="Gene3D" id="2.130.10.30">
    <property type="entry name" value="Regulator of chromosome condensation 1/beta-lactamase-inhibitor protein II"/>
    <property type="match status" value="1"/>
</dbReference>
<keyword evidence="1" id="KW-0677">Repeat</keyword>
<protein>
    <submittedName>
        <fullName evidence="3">Uncharacterized protein</fullName>
    </submittedName>
</protein>
<keyword evidence="4" id="KW-1185">Reference proteome</keyword>
<accession>A0A2Z6Q7D3</accession>
<name>A0A2Z6Q7D3_9GLOM</name>
<dbReference type="PANTHER" id="PTHR22870">
    <property type="entry name" value="REGULATOR OF CHROMOSOME CONDENSATION"/>
    <property type="match status" value="1"/>
</dbReference>
<evidence type="ECO:0000313" key="3">
    <source>
        <dbReference type="EMBL" id="GBB86090.1"/>
    </source>
</evidence>
<dbReference type="PROSITE" id="PS50012">
    <property type="entry name" value="RCC1_3"/>
    <property type="match status" value="1"/>
</dbReference>
<comment type="caution">
    <text evidence="3">The sequence shown here is derived from an EMBL/GenBank/DDBJ whole genome shotgun (WGS) entry which is preliminary data.</text>
</comment>
<dbReference type="STRING" id="94130.A0A2Z6Q7D3"/>
<evidence type="ECO:0000256" key="1">
    <source>
        <dbReference type="ARBA" id="ARBA00022737"/>
    </source>
</evidence>